<keyword evidence="4" id="KW-0732">Signal</keyword>
<keyword evidence="3" id="KW-1133">Transmembrane helix</keyword>
<dbReference type="Pfam" id="PF13688">
    <property type="entry name" value="Reprolysin_5"/>
    <property type="match status" value="1"/>
</dbReference>
<keyword evidence="2" id="KW-0862">Zinc</keyword>
<dbReference type="InterPro" id="IPR001590">
    <property type="entry name" value="Peptidase_M12B"/>
</dbReference>
<comment type="caution">
    <text evidence="2">Lacks conserved residue(s) required for the propagation of feature annotation.</text>
</comment>
<keyword evidence="2" id="KW-0479">Metal-binding</keyword>
<dbReference type="GO" id="GO:0006509">
    <property type="term" value="P:membrane protein ectodomain proteolysis"/>
    <property type="evidence" value="ECO:0007669"/>
    <property type="project" value="TreeGrafter"/>
</dbReference>
<accession>A0AAE2D2M3</accession>
<evidence type="ECO:0000259" key="6">
    <source>
        <dbReference type="PROSITE" id="PS50215"/>
    </source>
</evidence>
<evidence type="ECO:0000256" key="2">
    <source>
        <dbReference type="PROSITE-ProRule" id="PRU00276"/>
    </source>
</evidence>
<dbReference type="AlphaFoldDB" id="A0AAE2D2M3"/>
<evidence type="ECO:0000313" key="8">
    <source>
        <dbReference type="Proteomes" id="UP001292079"/>
    </source>
</evidence>
<evidence type="ECO:0000256" key="1">
    <source>
        <dbReference type="ARBA" id="ARBA00023157"/>
    </source>
</evidence>
<evidence type="ECO:0000259" key="5">
    <source>
        <dbReference type="PROSITE" id="PS50214"/>
    </source>
</evidence>
<dbReference type="InterPro" id="IPR001762">
    <property type="entry name" value="Disintegrin_dom"/>
</dbReference>
<keyword evidence="8" id="KW-1185">Reference proteome</keyword>
<evidence type="ECO:0000256" key="4">
    <source>
        <dbReference type="SAM" id="SignalP"/>
    </source>
</evidence>
<dbReference type="Gene3D" id="4.10.70.10">
    <property type="entry name" value="Disintegrin domain"/>
    <property type="match status" value="1"/>
</dbReference>
<dbReference type="PROSITE" id="PS50214">
    <property type="entry name" value="DISINTEGRIN_2"/>
    <property type="match status" value="1"/>
</dbReference>
<organism evidence="7 8">
    <name type="scientific">Schistosoma mekongi</name>
    <name type="common">Parasitic worm</name>
    <dbReference type="NCBI Taxonomy" id="38744"/>
    <lineage>
        <taxon>Eukaryota</taxon>
        <taxon>Metazoa</taxon>
        <taxon>Spiralia</taxon>
        <taxon>Lophotrochozoa</taxon>
        <taxon>Platyhelminthes</taxon>
        <taxon>Trematoda</taxon>
        <taxon>Digenea</taxon>
        <taxon>Strigeidida</taxon>
        <taxon>Schistosomatoidea</taxon>
        <taxon>Schistosomatidae</taxon>
        <taxon>Schistosoma</taxon>
    </lineage>
</organism>
<dbReference type="SMART" id="SM00050">
    <property type="entry name" value="DISIN"/>
    <property type="match status" value="1"/>
</dbReference>
<reference evidence="7" key="2">
    <citation type="journal article" date="2023" name="Infect Dis Poverty">
        <title>Chromosome-scale genome of the human blood fluke Schistosoma mekongi and its implications for public health.</title>
        <authorList>
            <person name="Zhou M."/>
            <person name="Xu L."/>
            <person name="Xu D."/>
            <person name="Chen W."/>
            <person name="Khan J."/>
            <person name="Hu Y."/>
            <person name="Huang H."/>
            <person name="Wei H."/>
            <person name="Zhang Y."/>
            <person name="Chusongsang P."/>
            <person name="Tanasarnprasert K."/>
            <person name="Hu X."/>
            <person name="Limpanont Y."/>
            <person name="Lv Z."/>
        </authorList>
    </citation>
    <scope>NUCLEOTIDE SEQUENCE</scope>
    <source>
        <strain evidence="7">LV_2022a</strain>
    </source>
</reference>
<reference evidence="7" key="1">
    <citation type="submission" date="2022-04" db="EMBL/GenBank/DDBJ databases">
        <authorList>
            <person name="Xu L."/>
            <person name="Lv Z."/>
        </authorList>
    </citation>
    <scope>NUCLEOTIDE SEQUENCE</scope>
    <source>
        <strain evidence="7">LV_2022a</strain>
    </source>
</reference>
<dbReference type="GO" id="GO:0005886">
    <property type="term" value="C:plasma membrane"/>
    <property type="evidence" value="ECO:0007669"/>
    <property type="project" value="TreeGrafter"/>
</dbReference>
<feature type="active site" evidence="2">
    <location>
        <position position="375"/>
    </location>
</feature>
<evidence type="ECO:0000256" key="3">
    <source>
        <dbReference type="SAM" id="Phobius"/>
    </source>
</evidence>
<dbReference type="SUPFAM" id="SSF55486">
    <property type="entry name" value="Metalloproteases ('zincins'), catalytic domain"/>
    <property type="match status" value="1"/>
</dbReference>
<gene>
    <name evidence="7" type="ORF">MN116_006770</name>
</gene>
<comment type="caution">
    <text evidence="7">The sequence shown here is derived from an EMBL/GenBank/DDBJ whole genome shotgun (WGS) entry which is preliminary data.</text>
</comment>
<dbReference type="GO" id="GO:0004222">
    <property type="term" value="F:metalloendopeptidase activity"/>
    <property type="evidence" value="ECO:0007669"/>
    <property type="project" value="InterPro"/>
</dbReference>
<dbReference type="PANTHER" id="PTHR45702:SF6">
    <property type="entry name" value="DISINTEGRIN AND METALLOPROTEINASE DOMAIN-CONTAINING PROTEIN 17"/>
    <property type="match status" value="1"/>
</dbReference>
<feature type="signal peptide" evidence="4">
    <location>
        <begin position="1"/>
        <end position="19"/>
    </location>
</feature>
<dbReference type="PANTHER" id="PTHR45702">
    <property type="entry name" value="ADAM10/ADAM17 METALLOPEPTIDASE FAMILY MEMBER"/>
    <property type="match status" value="1"/>
</dbReference>
<dbReference type="SUPFAM" id="SSF57552">
    <property type="entry name" value="Blood coagulation inhibitor (disintegrin)"/>
    <property type="match status" value="1"/>
</dbReference>
<feature type="domain" description="Disintegrin" evidence="5">
    <location>
        <begin position="446"/>
        <end position="534"/>
    </location>
</feature>
<keyword evidence="3" id="KW-0812">Transmembrane</keyword>
<sequence>MCLLFFMILFVQYTSKTGSDIFSQLEKYELFQRPSFRIARDVDGQQTRQTVFYAWGRSWYLILHREASFLNSNLSVRFINTNYTYSFNPKIKYTELYTGYVSGSNQSFVLAHLEQYTLVLSAHIHVGSDIFVVEPLSDYKSYIGNNSMLMYRLKDIQIKKILNNSMNYKSGTLLALETDTFDEYVRRRRSNPIQLHRKLCRLTLIVDYDFFTNLGNKSGPKTISHVIKLFDRLNYLFITSKFLDDKHHEMIGYGFLLHEIVIHESRIADYGHYNSPTDVGGKIWTATSLLHAFSRFDVKQSCLAHLLSYKKIDDGILGMSWLASPDPKKLGGICSPPLRKNNKRNLYLNTGWTTYIDYNGQQLVNALAELITAHELGHSWGADHDPDTNECNPTATSSGKYLMYTYSVSGYAENNGKFSPCSLRTIGACLVTRAPICFDDSSVALSNLCGNSRIDVGEECDAGRNPHDPCCSSECLLRKGARCSPWNHGCCTSDCQLAPKNTICAHTSSTNPCLGPGQCNGLSSICPGPTLLSGSQCAEHGRCFQGKCHPFCYGVGLGTCICDAVEESCFICCLFPKSNSTTNQSTVCLPIILSQDEYLLYYKQNNGKPSEFYKSYSVIHPSDSAHFPINRSPFSSSSLFQSYSKYSQNNNTYRFMFNINQELLTVRLKNSNYYYSNQHLVHMHLQDYRPCVYGYCMAGKCVESKSKRILRFWAPVYYSKHKNFGTIAWDNLVIFAVFLSLIIWIPLSTCVAYFNRYNELHR</sequence>
<dbReference type="Proteomes" id="UP001292079">
    <property type="component" value="Unassembled WGS sequence"/>
</dbReference>
<dbReference type="GO" id="GO:0007219">
    <property type="term" value="P:Notch signaling pathway"/>
    <property type="evidence" value="ECO:0007669"/>
    <property type="project" value="TreeGrafter"/>
</dbReference>
<feature type="chain" id="PRO_5041954174" description="ADAM 17-like protease" evidence="4">
    <location>
        <begin position="20"/>
        <end position="762"/>
    </location>
</feature>
<dbReference type="EMBL" id="JALJAT010000005">
    <property type="protein sequence ID" value="KAK4469193.1"/>
    <property type="molecule type" value="Genomic_DNA"/>
</dbReference>
<dbReference type="PROSITE" id="PS50215">
    <property type="entry name" value="ADAM_MEPRO"/>
    <property type="match status" value="1"/>
</dbReference>
<evidence type="ECO:0000313" key="7">
    <source>
        <dbReference type="EMBL" id="KAK4469193.1"/>
    </source>
</evidence>
<feature type="transmembrane region" description="Helical" evidence="3">
    <location>
        <begin position="732"/>
        <end position="754"/>
    </location>
</feature>
<feature type="domain" description="Peptidase M12B" evidence="6">
    <location>
        <begin position="198"/>
        <end position="442"/>
    </location>
</feature>
<keyword evidence="3" id="KW-0472">Membrane</keyword>
<name>A0AAE2D2M3_SCHME</name>
<keyword evidence="1" id="KW-1015">Disulfide bond</keyword>
<feature type="binding site" evidence="2">
    <location>
        <position position="384"/>
    </location>
    <ligand>
        <name>Zn(2+)</name>
        <dbReference type="ChEBI" id="CHEBI:29105"/>
        <note>catalytic</note>
    </ligand>
</feature>
<dbReference type="InterPro" id="IPR051489">
    <property type="entry name" value="ADAM_Metalloproteinase"/>
</dbReference>
<feature type="binding site" evidence="2">
    <location>
        <position position="378"/>
    </location>
    <ligand>
        <name>Zn(2+)</name>
        <dbReference type="ChEBI" id="CHEBI:29105"/>
        <note>catalytic</note>
    </ligand>
</feature>
<dbReference type="Gene3D" id="3.40.390.10">
    <property type="entry name" value="Collagenase (Catalytic Domain)"/>
    <property type="match status" value="1"/>
</dbReference>
<proteinExistence type="predicted"/>
<evidence type="ECO:0008006" key="9">
    <source>
        <dbReference type="Google" id="ProtNLM"/>
    </source>
</evidence>
<dbReference type="InterPro" id="IPR036436">
    <property type="entry name" value="Disintegrin_dom_sf"/>
</dbReference>
<feature type="binding site" evidence="2">
    <location>
        <position position="374"/>
    </location>
    <ligand>
        <name>Zn(2+)</name>
        <dbReference type="ChEBI" id="CHEBI:29105"/>
        <note>catalytic</note>
    </ligand>
</feature>
<dbReference type="InterPro" id="IPR024079">
    <property type="entry name" value="MetalloPept_cat_dom_sf"/>
</dbReference>
<dbReference type="FunFam" id="4.10.70.10:FF:000003">
    <property type="entry name" value="Disintegrin and metalloproteinase domain-containing protein 17"/>
    <property type="match status" value="1"/>
</dbReference>
<protein>
    <recommendedName>
        <fullName evidence="9">ADAM 17-like protease</fullName>
    </recommendedName>
</protein>
<dbReference type="GO" id="GO:0046872">
    <property type="term" value="F:metal ion binding"/>
    <property type="evidence" value="ECO:0007669"/>
    <property type="project" value="UniProtKB-KW"/>
</dbReference>